<dbReference type="Gene3D" id="3.40.640.10">
    <property type="entry name" value="Type I PLP-dependent aspartate aminotransferase-like (Major domain)"/>
    <property type="match status" value="1"/>
</dbReference>
<dbReference type="OrthoDB" id="691673at2759"/>
<gene>
    <name evidence="5" type="primary">ACC</name>
    <name evidence="5" type="ORF">Esi_0080_0066</name>
</gene>
<evidence type="ECO:0000313" key="6">
    <source>
        <dbReference type="Proteomes" id="UP000002630"/>
    </source>
</evidence>
<sequence>MRVNNTLQSASSSSLALGAGLTSLVAVLAYRIGVIERRRHLSGARWRSSKRSAELTRGGTPAHILEHIARLGDPDYICLSIAENKLTVGPLLDKLREFSVTAAQFRGVGEPPRRRRASITTAITSDNNRGLNVAGDSSDVDSAGEGAALGAVATATTPPARPVDISPADISTAGAVVASPVVMGEPAHSTISSTSTAVAPSSHRLASMGYGEVRGPLWVRREIAEMMGRRMFHRDDVDPDNVVIAAGATSVLRLLVVALTEEGEGCLIPGPYFPGFDKVLNIAGVRAWVANRDPAEGGGGVEGGVDDGIFPRVLETALRRARSSGVEIRVLLITSPHNPTGRMYSPKALLSAVSWGRRRGLQIVVDEVYANCIHRPNASFRSVGGLLMADGAAGMGGDVHVLYGLSKDLGVAGWRVGVLYSENKEVVAMVSKMAHASQASSDTMDLVGRLFREPSFLDDYFTQHQEGLRLAYMSLVNQLGRKGIMYQQAEAGLFVMLDLREYLEVPSKEAEERLWRQMLERTKVNLTPGGAFHCVEPGWFRLCFAYQQVDVVSRAVDRIADFLEALATERAAAARKLEKQAQLRLLLEQEQGRAHPQRRRLLGSTSTACVEAFSSAVAFLSAAVAGVSPASTGDSAEREEEGARVSDYGGPGSAAKGDRGRQGGPAGARAAVAAPGGLVGTASPESEASESSHARRPSVVDILPW</sequence>
<dbReference type="CDD" id="cd00609">
    <property type="entry name" value="AAT_like"/>
    <property type="match status" value="1"/>
</dbReference>
<evidence type="ECO:0000259" key="4">
    <source>
        <dbReference type="Pfam" id="PF00155"/>
    </source>
</evidence>
<dbReference type="GO" id="GO:0016847">
    <property type="term" value="F:1-aminocyclopropane-1-carboxylate synthase activity"/>
    <property type="evidence" value="ECO:0007669"/>
    <property type="project" value="UniProtKB-EC"/>
</dbReference>
<dbReference type="InterPro" id="IPR015422">
    <property type="entry name" value="PyrdxlP-dep_Trfase_small"/>
</dbReference>
<keyword evidence="6" id="KW-1185">Reference proteome</keyword>
<evidence type="ECO:0000256" key="3">
    <source>
        <dbReference type="SAM" id="MobiDB-lite"/>
    </source>
</evidence>
<evidence type="ECO:0000313" key="5">
    <source>
        <dbReference type="EMBL" id="CBJ27664.1"/>
    </source>
</evidence>
<dbReference type="InterPro" id="IPR050478">
    <property type="entry name" value="Ethylene_sulfur-biosynth"/>
</dbReference>
<dbReference type="EMBL" id="FN649036">
    <property type="protein sequence ID" value="CBJ27664.1"/>
    <property type="molecule type" value="Genomic_DNA"/>
</dbReference>
<dbReference type="AlphaFoldDB" id="D7G7B3"/>
<dbReference type="PANTHER" id="PTHR43795">
    <property type="entry name" value="BIFUNCTIONAL ASPARTATE AMINOTRANSFERASE AND GLUTAMATE/ASPARTATE-PREPHENATE AMINOTRANSFERASE-RELATED"/>
    <property type="match status" value="1"/>
</dbReference>
<dbReference type="Pfam" id="PF00155">
    <property type="entry name" value="Aminotran_1_2"/>
    <property type="match status" value="1"/>
</dbReference>
<dbReference type="PANTHER" id="PTHR43795:SF39">
    <property type="entry name" value="AMINOTRANSFERASE CLASS I_CLASSII DOMAIN-CONTAINING PROTEIN"/>
    <property type="match status" value="1"/>
</dbReference>
<accession>D7G7B3</accession>
<name>D7G7B3_ECTSI</name>
<feature type="compositionally biased region" description="Low complexity" evidence="3">
    <location>
        <begin position="667"/>
        <end position="691"/>
    </location>
</feature>
<comment type="similarity">
    <text evidence="1">Belongs to the class-I pyridoxal-phosphate-dependent aminotransferase family.</text>
</comment>
<dbReference type="EMBL" id="FN649753">
    <property type="protein sequence ID" value="CBJ27664.1"/>
    <property type="molecule type" value="Genomic_DNA"/>
</dbReference>
<keyword evidence="5" id="KW-0456">Lyase</keyword>
<evidence type="ECO:0000256" key="2">
    <source>
        <dbReference type="ARBA" id="ARBA00022898"/>
    </source>
</evidence>
<dbReference type="EC" id="4.4.1.14" evidence="5"/>
<keyword evidence="2" id="KW-0663">Pyridoxal phosphate</keyword>
<dbReference type="SUPFAM" id="SSF53383">
    <property type="entry name" value="PLP-dependent transferases"/>
    <property type="match status" value="1"/>
</dbReference>
<proteinExistence type="inferred from homology"/>
<dbReference type="PROSITE" id="PS00105">
    <property type="entry name" value="AA_TRANSFER_CLASS_1"/>
    <property type="match status" value="1"/>
</dbReference>
<reference evidence="5 6" key="1">
    <citation type="journal article" date="2010" name="Nature">
        <title>The Ectocarpus genome and the independent evolution of multicellularity in brown algae.</title>
        <authorList>
            <person name="Cock J.M."/>
            <person name="Sterck L."/>
            <person name="Rouze P."/>
            <person name="Scornet D."/>
            <person name="Allen A.E."/>
            <person name="Amoutzias G."/>
            <person name="Anthouard V."/>
            <person name="Artiguenave F."/>
            <person name="Aury J.M."/>
            <person name="Badger J.H."/>
            <person name="Beszteri B."/>
            <person name="Billiau K."/>
            <person name="Bonnet E."/>
            <person name="Bothwell J.H."/>
            <person name="Bowler C."/>
            <person name="Boyen C."/>
            <person name="Brownlee C."/>
            <person name="Carrano C.J."/>
            <person name="Charrier B."/>
            <person name="Cho G.Y."/>
            <person name="Coelho S.M."/>
            <person name="Collen J."/>
            <person name="Corre E."/>
            <person name="Da Silva C."/>
            <person name="Delage L."/>
            <person name="Delaroque N."/>
            <person name="Dittami S.M."/>
            <person name="Doulbeau S."/>
            <person name="Elias M."/>
            <person name="Farnham G."/>
            <person name="Gachon C.M."/>
            <person name="Gschloessl B."/>
            <person name="Heesch S."/>
            <person name="Jabbari K."/>
            <person name="Jubin C."/>
            <person name="Kawai H."/>
            <person name="Kimura K."/>
            <person name="Kloareg B."/>
            <person name="Kupper F.C."/>
            <person name="Lang D."/>
            <person name="Le Bail A."/>
            <person name="Leblanc C."/>
            <person name="Lerouge P."/>
            <person name="Lohr M."/>
            <person name="Lopez P.J."/>
            <person name="Martens C."/>
            <person name="Maumus F."/>
            <person name="Michel G."/>
            <person name="Miranda-Saavedra D."/>
            <person name="Morales J."/>
            <person name="Moreau H."/>
            <person name="Motomura T."/>
            <person name="Nagasato C."/>
            <person name="Napoli C.A."/>
            <person name="Nelson D.R."/>
            <person name="Nyvall-Collen P."/>
            <person name="Peters A.F."/>
            <person name="Pommier C."/>
            <person name="Potin P."/>
            <person name="Poulain J."/>
            <person name="Quesneville H."/>
            <person name="Read B."/>
            <person name="Rensing S.A."/>
            <person name="Ritter A."/>
            <person name="Rousvoal S."/>
            <person name="Samanta M."/>
            <person name="Samson G."/>
            <person name="Schroeder D.C."/>
            <person name="Segurens B."/>
            <person name="Strittmatter M."/>
            <person name="Tonon T."/>
            <person name="Tregear J.W."/>
            <person name="Valentin K."/>
            <person name="von Dassow P."/>
            <person name="Yamagishi T."/>
            <person name="Van de Peer Y."/>
            <person name="Wincker P."/>
        </authorList>
    </citation>
    <scope>NUCLEOTIDE SEQUENCE [LARGE SCALE GENOMIC DNA]</scope>
    <source>
        <strain evidence="6">Ec32 / CCAP1310/4</strain>
    </source>
</reference>
<protein>
    <submittedName>
        <fullName evidence="5">1-aminocyclopropane-1-carboxylate synthase</fullName>
        <ecNumber evidence="5">4.4.1.14</ecNumber>
    </submittedName>
</protein>
<dbReference type="GO" id="GO:0030170">
    <property type="term" value="F:pyridoxal phosphate binding"/>
    <property type="evidence" value="ECO:0007669"/>
    <property type="project" value="InterPro"/>
</dbReference>
<dbReference type="STRING" id="2880.D7G7B3"/>
<dbReference type="Gene3D" id="3.90.1150.10">
    <property type="entry name" value="Aspartate Aminotransferase, domain 1"/>
    <property type="match status" value="1"/>
</dbReference>
<dbReference type="Proteomes" id="UP000002630">
    <property type="component" value="Linkage Group LG28"/>
</dbReference>
<dbReference type="InParanoid" id="D7G7B3"/>
<dbReference type="InterPro" id="IPR015424">
    <property type="entry name" value="PyrdxlP-dep_Trfase"/>
</dbReference>
<dbReference type="InterPro" id="IPR004838">
    <property type="entry name" value="NHTrfase_class1_PyrdxlP-BS"/>
</dbReference>
<dbReference type="GO" id="GO:0008483">
    <property type="term" value="F:transaminase activity"/>
    <property type="evidence" value="ECO:0007669"/>
    <property type="project" value="TreeGrafter"/>
</dbReference>
<feature type="region of interest" description="Disordered" evidence="3">
    <location>
        <begin position="628"/>
        <end position="705"/>
    </location>
</feature>
<feature type="domain" description="Aminotransferase class I/classII large" evidence="4">
    <location>
        <begin position="208"/>
        <end position="559"/>
    </location>
</feature>
<dbReference type="InterPro" id="IPR015421">
    <property type="entry name" value="PyrdxlP-dep_Trfase_major"/>
</dbReference>
<dbReference type="PRINTS" id="PR00753">
    <property type="entry name" value="ACCSYNTHASE"/>
</dbReference>
<evidence type="ECO:0000256" key="1">
    <source>
        <dbReference type="ARBA" id="ARBA00007441"/>
    </source>
</evidence>
<dbReference type="InterPro" id="IPR004839">
    <property type="entry name" value="Aminotransferase_I/II_large"/>
</dbReference>
<organism evidence="5 6">
    <name type="scientific">Ectocarpus siliculosus</name>
    <name type="common">Brown alga</name>
    <name type="synonym">Conferva siliculosa</name>
    <dbReference type="NCBI Taxonomy" id="2880"/>
    <lineage>
        <taxon>Eukaryota</taxon>
        <taxon>Sar</taxon>
        <taxon>Stramenopiles</taxon>
        <taxon>Ochrophyta</taxon>
        <taxon>PX clade</taxon>
        <taxon>Phaeophyceae</taxon>
        <taxon>Ectocarpales</taxon>
        <taxon>Ectocarpaceae</taxon>
        <taxon>Ectocarpus</taxon>
    </lineage>
</organism>